<dbReference type="HAMAP" id="MF_04144">
    <property type="entry name" value="TERL_LAMBDA"/>
    <property type="match status" value="1"/>
</dbReference>
<dbReference type="InterPro" id="IPR027417">
    <property type="entry name" value="P-loop_NTPase"/>
</dbReference>
<evidence type="ECO:0000313" key="6">
    <source>
        <dbReference type="Proteomes" id="UP001154322"/>
    </source>
</evidence>
<evidence type="ECO:0000256" key="1">
    <source>
        <dbReference type="SAM" id="MobiDB-lite"/>
    </source>
</evidence>
<dbReference type="Pfam" id="PF05876">
    <property type="entry name" value="GpA_ATPase"/>
    <property type="match status" value="1"/>
</dbReference>
<dbReference type="InterPro" id="IPR008866">
    <property type="entry name" value="Phage_lambda_GpA-like"/>
</dbReference>
<reference evidence="5" key="1">
    <citation type="submission" date="2022-06" db="EMBL/GenBank/DDBJ databases">
        <authorList>
            <person name="Dietemann V."/>
            <person name="Ory F."/>
            <person name="Dainat B."/>
            <person name="Oberhansli S."/>
        </authorList>
    </citation>
    <scope>NUCLEOTIDE SEQUENCE</scope>
    <source>
        <strain evidence="5">Ena-SAMPLE-TAB-26-04-2022-14:26:32:270-5432</strain>
    </source>
</reference>
<feature type="region of interest" description="Disordered" evidence="1">
    <location>
        <begin position="592"/>
        <end position="615"/>
    </location>
</feature>
<organism evidence="5 6">
    <name type="scientific">Paenibacillus melissococcoides</name>
    <dbReference type="NCBI Taxonomy" id="2912268"/>
    <lineage>
        <taxon>Bacteria</taxon>
        <taxon>Bacillati</taxon>
        <taxon>Bacillota</taxon>
        <taxon>Bacilli</taxon>
        <taxon>Bacillales</taxon>
        <taxon>Paenibacillaceae</taxon>
        <taxon>Paenibacillus</taxon>
    </lineage>
</organism>
<dbReference type="Proteomes" id="UP001154322">
    <property type="component" value="Unassembled WGS sequence"/>
</dbReference>
<dbReference type="InterPro" id="IPR046453">
    <property type="entry name" value="GpA_ATPase"/>
</dbReference>
<proteinExistence type="inferred from homology"/>
<feature type="domain" description="Terminase large subunit GpA endonuclease" evidence="3">
    <location>
        <begin position="311"/>
        <end position="583"/>
    </location>
</feature>
<feature type="domain" description="Phage terminase large subunit GpA ATPase" evidence="2">
    <location>
        <begin position="47"/>
        <end position="298"/>
    </location>
</feature>
<evidence type="ECO:0000259" key="3">
    <source>
        <dbReference type="Pfam" id="PF20454"/>
    </source>
</evidence>
<dbReference type="InterPro" id="IPR046454">
    <property type="entry name" value="GpA_endonuclease"/>
</dbReference>
<dbReference type="EMBL" id="CALYLO010000001">
    <property type="protein sequence ID" value="CAH8243623.1"/>
    <property type="molecule type" value="Genomic_DNA"/>
</dbReference>
<comment type="caution">
    <text evidence="5">The sequence shown here is derived from an EMBL/GenBank/DDBJ whole genome shotgun (WGS) entry which is preliminary data.</text>
</comment>
<dbReference type="EMBL" id="CALYLO010000007">
    <property type="protein sequence ID" value="CAH8247468.1"/>
    <property type="molecule type" value="Genomic_DNA"/>
</dbReference>
<dbReference type="InterPro" id="IPR051220">
    <property type="entry name" value="TFA_Chaperone"/>
</dbReference>
<dbReference type="Gene3D" id="3.40.50.300">
    <property type="entry name" value="P-loop containing nucleotide triphosphate hydrolases"/>
    <property type="match status" value="1"/>
</dbReference>
<dbReference type="PANTHER" id="PTHR34413:SF2">
    <property type="entry name" value="PROPHAGE TAIL FIBER ASSEMBLY PROTEIN HOMOLOG TFAE-RELATED"/>
    <property type="match status" value="1"/>
</dbReference>
<evidence type="ECO:0000259" key="2">
    <source>
        <dbReference type="Pfam" id="PF05876"/>
    </source>
</evidence>
<accession>A0ABN8U8I7</accession>
<evidence type="ECO:0000313" key="5">
    <source>
        <dbReference type="EMBL" id="CAH8247468.1"/>
    </source>
</evidence>
<dbReference type="RefSeq" id="WP_249725666.1">
    <property type="nucleotide sequence ID" value="NZ_AP031286.1"/>
</dbReference>
<dbReference type="Pfam" id="PF20454">
    <property type="entry name" value="GpA_nuclease"/>
    <property type="match status" value="1"/>
</dbReference>
<keyword evidence="6" id="KW-1185">Reference proteome</keyword>
<sequence length="615" mass="69694">MRKKQVNEVVEDVARWIIEAAAVLRPPEKLTVSEWADRHRVLDSKTSAEPGQWSTDRTPYLRGIMDALNDYRVEEIVFVKPTQVGGTETLNNMLGYIVAQDPDPVLIVYPTLELAEYTSKNRLVPMIQLSPATAEKYRADDSKILELQLDGMYAVLAGANSPASLASRPIRYLLMDEVDKFPKNAGKEADPRALARERTRTFNFNRKIIQTSTPTVRSGPIWSAHEGCAVKLEYYVPCPHCGHYQTFVFKRRETGGGIVYDNSKTPDEVRLTAYYECEECQGIIQDRHKPAMLRAGEWRDENGKFTLAGKTSFRLNAIYSPWLRFGDIAYEFLTSKSEPELLQNFINSWLAEPWEQTTVRMNSSELTKRSSGYDDGIVPPGALLLTGGVDVQKDRFYYTIRAWGERMTSWNVRHGFCETWDEIEEVMNLPYYTPDGVEFFVALCGIDSGYNADDTYSFCALNSEWAVAVKGASGAVKGKFSLTTLDRIERNLFGIRLFMLDTGYYKDFISNRINRPTEQPGAWLVYEGCDEAYTAQVTAEHKVKKKAGNKTIEVWEKKTTSADNHYLDCEVYAAFAADYLGVRYLKRMPSPPSPPELAVQTARPPVHKSSWIRGG</sequence>
<evidence type="ECO:0000313" key="4">
    <source>
        <dbReference type="EMBL" id="CAH8243623.1"/>
    </source>
</evidence>
<gene>
    <name evidence="4" type="ORF">WJ0W_000863</name>
    <name evidence="5" type="ORF">WJ0W_004702</name>
</gene>
<dbReference type="PANTHER" id="PTHR34413">
    <property type="entry name" value="PROPHAGE TAIL FIBER ASSEMBLY PROTEIN HOMOLOG TFAE-RELATED-RELATED"/>
    <property type="match status" value="1"/>
</dbReference>
<name>A0ABN8U8I7_9BACL</name>
<protein>
    <submittedName>
        <fullName evidence="5">Phage terminase large subunit family protein</fullName>
    </submittedName>
</protein>